<dbReference type="PhylomeDB" id="B3RTM3"/>
<dbReference type="EMBL" id="DS985244">
    <property type="protein sequence ID" value="EDV25658.1"/>
    <property type="molecule type" value="Genomic_DNA"/>
</dbReference>
<sequence length="384" mass="44730">DWGFLTRFTFLAEHGWIRYQLIYPQEYCCENLLFYYDEPHQWPAAYKTNLNCSQKEALLDKNSGQIVPLNPLFLGSGCIRDTINGVKVFKCTYGGTLLSVINPLYMEYNINMTNGYLDWNKEFSADEFGILETDVAFFICFLVLTFYFCYFKTIVILKNRQLFHSTYKYFMAALFLQTFGVMFSVIHYGVYAQNGIGVEFLRLFGRLLLAASDLVFLLMVILLAKGYTVVRGRISPGGLVKIAVLMTLYVIAYIALYIYEARFFDPGEVLYLYESPAGIGLIALRIIAWFWFLYANFITLKDYADKRVFYSWFIVLYTIWFLVIPVLVLCAHFWISKWARARVVNGIEFAITFYAYGLFLILTWPTRANSTFPFHIRTTQVNKL</sequence>
<dbReference type="InterPro" id="IPR053880">
    <property type="entry name" value="GPR180-like_N"/>
</dbReference>
<dbReference type="AlphaFoldDB" id="B3RTM3"/>
<dbReference type="FunCoup" id="B3RTM3">
    <property type="interactions" value="244"/>
</dbReference>
<organism evidence="9 10">
    <name type="scientific">Trichoplax adhaerens</name>
    <name type="common">Trichoplax reptans</name>
    <dbReference type="NCBI Taxonomy" id="10228"/>
    <lineage>
        <taxon>Eukaryota</taxon>
        <taxon>Metazoa</taxon>
        <taxon>Placozoa</taxon>
        <taxon>Uniplacotomia</taxon>
        <taxon>Trichoplacea</taxon>
        <taxon>Trichoplacidae</taxon>
        <taxon>Trichoplax</taxon>
    </lineage>
</organism>
<dbReference type="PANTHER" id="PTHR23252">
    <property type="entry name" value="INTIMAL THICKNESS RECEPTOR-RELATED"/>
    <property type="match status" value="1"/>
</dbReference>
<dbReference type="STRING" id="10228.B3RTM3"/>
<feature type="transmembrane region" description="Helical" evidence="6">
    <location>
        <begin position="309"/>
        <end position="335"/>
    </location>
</feature>
<dbReference type="KEGG" id="tad:TRIADDRAFT_24219"/>
<reference evidence="9 10" key="1">
    <citation type="journal article" date="2008" name="Nature">
        <title>The Trichoplax genome and the nature of placozoans.</title>
        <authorList>
            <person name="Srivastava M."/>
            <person name="Begovic E."/>
            <person name="Chapman J."/>
            <person name="Putnam N.H."/>
            <person name="Hellsten U."/>
            <person name="Kawashima T."/>
            <person name="Kuo A."/>
            <person name="Mitros T."/>
            <person name="Salamov A."/>
            <person name="Carpenter M.L."/>
            <person name="Signorovitch A.Y."/>
            <person name="Moreno M.A."/>
            <person name="Kamm K."/>
            <person name="Grimwood J."/>
            <person name="Schmutz J."/>
            <person name="Shapiro H."/>
            <person name="Grigoriev I.V."/>
            <person name="Buss L.W."/>
            <person name="Schierwater B."/>
            <person name="Dellaporta S.L."/>
            <person name="Rokhsar D.S."/>
        </authorList>
    </citation>
    <scope>NUCLEOTIDE SEQUENCE [LARGE SCALE GENOMIC DNA]</scope>
    <source>
        <strain evidence="9 10">Grell-BS-1999</strain>
    </source>
</reference>
<keyword evidence="2 6" id="KW-0812">Transmembrane</keyword>
<dbReference type="Pfam" id="PF10192">
    <property type="entry name" value="GPR180-TMEM145_TM"/>
    <property type="match status" value="1"/>
</dbReference>
<keyword evidence="10" id="KW-1185">Reference proteome</keyword>
<evidence type="ECO:0000313" key="10">
    <source>
        <dbReference type="Proteomes" id="UP000009022"/>
    </source>
</evidence>
<dbReference type="GO" id="GO:0007186">
    <property type="term" value="P:G protein-coupled receptor signaling pathway"/>
    <property type="evidence" value="ECO:0007669"/>
    <property type="project" value="InterPro"/>
</dbReference>
<feature type="domain" description="GPR180-like N-terminal" evidence="8">
    <location>
        <begin position="1"/>
        <end position="100"/>
    </location>
</feature>
<feature type="transmembrane region" description="Helical" evidence="6">
    <location>
        <begin position="203"/>
        <end position="227"/>
    </location>
</feature>
<evidence type="ECO:0000259" key="8">
    <source>
        <dbReference type="Pfam" id="PF21892"/>
    </source>
</evidence>
<feature type="transmembrane region" description="Helical" evidence="6">
    <location>
        <begin position="279"/>
        <end position="297"/>
    </location>
</feature>
<evidence type="ECO:0000256" key="1">
    <source>
        <dbReference type="ARBA" id="ARBA00004141"/>
    </source>
</evidence>
<evidence type="ECO:0000256" key="5">
    <source>
        <dbReference type="ARBA" id="ARBA00023180"/>
    </source>
</evidence>
<dbReference type="eggNOG" id="KOG4290">
    <property type="taxonomic scope" value="Eukaryota"/>
</dbReference>
<feature type="domain" description="GPR180/TMEM145 transmembrane" evidence="7">
    <location>
        <begin position="139"/>
        <end position="359"/>
    </location>
</feature>
<dbReference type="OMA" id="PTIYAVM"/>
<gene>
    <name evidence="9" type="ORF">TRIADDRAFT_24219</name>
</gene>
<dbReference type="InterPro" id="IPR019336">
    <property type="entry name" value="GPR180/TMEM145_TM"/>
</dbReference>
<evidence type="ECO:0000256" key="3">
    <source>
        <dbReference type="ARBA" id="ARBA00022989"/>
    </source>
</evidence>
<dbReference type="RefSeq" id="XP_002111691.1">
    <property type="nucleotide sequence ID" value="XM_002111655.1"/>
</dbReference>
<dbReference type="PANTHER" id="PTHR23252:SF24">
    <property type="entry name" value="TRANSMEMBRANE PROTEIN 145"/>
    <property type="match status" value="1"/>
</dbReference>
<feature type="transmembrane region" description="Helical" evidence="6">
    <location>
        <begin position="239"/>
        <end position="259"/>
    </location>
</feature>
<feature type="transmembrane region" description="Helical" evidence="6">
    <location>
        <begin position="135"/>
        <end position="157"/>
    </location>
</feature>
<evidence type="ECO:0000256" key="2">
    <source>
        <dbReference type="ARBA" id="ARBA00022692"/>
    </source>
</evidence>
<dbReference type="HOGENOM" id="CLU_021549_3_0_1"/>
<evidence type="ECO:0000256" key="4">
    <source>
        <dbReference type="ARBA" id="ARBA00023136"/>
    </source>
</evidence>
<dbReference type="CTD" id="6752904"/>
<dbReference type="Pfam" id="PF21892">
    <property type="entry name" value="TMEM145_N"/>
    <property type="match status" value="1"/>
</dbReference>
<evidence type="ECO:0000313" key="9">
    <source>
        <dbReference type="EMBL" id="EDV25658.1"/>
    </source>
</evidence>
<dbReference type="GeneID" id="6752904"/>
<evidence type="ECO:0000259" key="7">
    <source>
        <dbReference type="Pfam" id="PF10192"/>
    </source>
</evidence>
<accession>B3RTM3</accession>
<feature type="transmembrane region" description="Helical" evidence="6">
    <location>
        <begin position="169"/>
        <end position="191"/>
    </location>
</feature>
<dbReference type="InParanoid" id="B3RTM3"/>
<protein>
    <submittedName>
        <fullName evidence="9">Uncharacterized protein</fullName>
    </submittedName>
</protein>
<keyword evidence="3 6" id="KW-1133">Transmembrane helix</keyword>
<dbReference type="GO" id="GO:0019236">
    <property type="term" value="P:response to pheromone"/>
    <property type="evidence" value="ECO:0007669"/>
    <property type="project" value="InterPro"/>
</dbReference>
<comment type="subcellular location">
    <subcellularLocation>
        <location evidence="1">Membrane</location>
        <topology evidence="1">Multi-pass membrane protein</topology>
    </subcellularLocation>
</comment>
<proteinExistence type="predicted"/>
<keyword evidence="4 6" id="KW-0472">Membrane</keyword>
<evidence type="ECO:0000256" key="6">
    <source>
        <dbReference type="SAM" id="Phobius"/>
    </source>
</evidence>
<feature type="transmembrane region" description="Helical" evidence="6">
    <location>
        <begin position="347"/>
        <end position="364"/>
    </location>
</feature>
<feature type="non-terminal residue" evidence="9">
    <location>
        <position position="1"/>
    </location>
</feature>
<dbReference type="InterPro" id="IPR047831">
    <property type="entry name" value="GPR180/TMEM145"/>
</dbReference>
<dbReference type="OrthoDB" id="205745at2759"/>
<keyword evidence="5" id="KW-0325">Glycoprotein</keyword>
<dbReference type="Proteomes" id="UP000009022">
    <property type="component" value="Unassembled WGS sequence"/>
</dbReference>
<dbReference type="GO" id="GO:0016020">
    <property type="term" value="C:membrane"/>
    <property type="evidence" value="ECO:0007669"/>
    <property type="project" value="UniProtKB-SubCell"/>
</dbReference>
<name>B3RTM3_TRIAD</name>